<gene>
    <name evidence="1" type="ORF">K443DRAFT_683929</name>
</gene>
<name>A0A0C9XDJ0_9AGAR</name>
<accession>A0A0C9XDJ0</accession>
<protein>
    <submittedName>
        <fullName evidence="1">Uncharacterized protein</fullName>
    </submittedName>
</protein>
<organism evidence="1 2">
    <name type="scientific">Laccaria amethystina LaAM-08-1</name>
    <dbReference type="NCBI Taxonomy" id="1095629"/>
    <lineage>
        <taxon>Eukaryota</taxon>
        <taxon>Fungi</taxon>
        <taxon>Dikarya</taxon>
        <taxon>Basidiomycota</taxon>
        <taxon>Agaricomycotina</taxon>
        <taxon>Agaricomycetes</taxon>
        <taxon>Agaricomycetidae</taxon>
        <taxon>Agaricales</taxon>
        <taxon>Agaricineae</taxon>
        <taxon>Hydnangiaceae</taxon>
        <taxon>Laccaria</taxon>
    </lineage>
</organism>
<keyword evidence="2" id="KW-1185">Reference proteome</keyword>
<reference evidence="2" key="2">
    <citation type="submission" date="2015-01" db="EMBL/GenBank/DDBJ databases">
        <title>Evolutionary Origins and Diversification of the Mycorrhizal Mutualists.</title>
        <authorList>
            <consortium name="DOE Joint Genome Institute"/>
            <consortium name="Mycorrhizal Genomics Consortium"/>
            <person name="Kohler A."/>
            <person name="Kuo A."/>
            <person name="Nagy L.G."/>
            <person name="Floudas D."/>
            <person name="Copeland A."/>
            <person name="Barry K.W."/>
            <person name="Cichocki N."/>
            <person name="Veneault-Fourrey C."/>
            <person name="LaButti K."/>
            <person name="Lindquist E.A."/>
            <person name="Lipzen A."/>
            <person name="Lundell T."/>
            <person name="Morin E."/>
            <person name="Murat C."/>
            <person name="Riley R."/>
            <person name="Ohm R."/>
            <person name="Sun H."/>
            <person name="Tunlid A."/>
            <person name="Henrissat B."/>
            <person name="Grigoriev I.V."/>
            <person name="Hibbett D.S."/>
            <person name="Martin F."/>
        </authorList>
    </citation>
    <scope>NUCLEOTIDE SEQUENCE [LARGE SCALE GENOMIC DNA]</scope>
    <source>
        <strain evidence="2">LaAM-08-1</strain>
    </source>
</reference>
<feature type="non-terminal residue" evidence="1">
    <location>
        <position position="76"/>
    </location>
</feature>
<proteinExistence type="predicted"/>
<dbReference type="HOGENOM" id="CLU_2661222_0_0_1"/>
<reference evidence="1 2" key="1">
    <citation type="submission" date="2014-04" db="EMBL/GenBank/DDBJ databases">
        <authorList>
            <consortium name="DOE Joint Genome Institute"/>
            <person name="Kuo A."/>
            <person name="Kohler A."/>
            <person name="Nagy L.G."/>
            <person name="Floudas D."/>
            <person name="Copeland A."/>
            <person name="Barry K.W."/>
            <person name="Cichocki N."/>
            <person name="Veneault-Fourrey C."/>
            <person name="LaButti K."/>
            <person name="Lindquist E.A."/>
            <person name="Lipzen A."/>
            <person name="Lundell T."/>
            <person name="Morin E."/>
            <person name="Murat C."/>
            <person name="Sun H."/>
            <person name="Tunlid A."/>
            <person name="Henrissat B."/>
            <person name="Grigoriev I.V."/>
            <person name="Hibbett D.S."/>
            <person name="Martin F."/>
            <person name="Nordberg H.P."/>
            <person name="Cantor M.N."/>
            <person name="Hua S.X."/>
        </authorList>
    </citation>
    <scope>NUCLEOTIDE SEQUENCE [LARGE SCALE GENOMIC DNA]</scope>
    <source>
        <strain evidence="1 2">LaAM-08-1</strain>
    </source>
</reference>
<evidence type="ECO:0000313" key="1">
    <source>
        <dbReference type="EMBL" id="KIJ94272.1"/>
    </source>
</evidence>
<sequence>MMAWGVCQGEGTDLTSKLSEYRGSRICGAGTNQNHTFRSPFVFKSNPRATITPLILFIKVWAPESSPICWNLPIPG</sequence>
<dbReference type="AlphaFoldDB" id="A0A0C9XDJ0"/>
<dbReference type="Proteomes" id="UP000054477">
    <property type="component" value="Unassembled WGS sequence"/>
</dbReference>
<dbReference type="EMBL" id="KN838802">
    <property type="protein sequence ID" value="KIJ94272.1"/>
    <property type="molecule type" value="Genomic_DNA"/>
</dbReference>
<evidence type="ECO:0000313" key="2">
    <source>
        <dbReference type="Proteomes" id="UP000054477"/>
    </source>
</evidence>